<feature type="domain" description="GmrSD restriction endonucleases N-terminal" evidence="1">
    <location>
        <begin position="15"/>
        <end position="158"/>
    </location>
</feature>
<name>A0A6C2UDY6_9BACT</name>
<evidence type="ECO:0000259" key="1">
    <source>
        <dbReference type="Pfam" id="PF03235"/>
    </source>
</evidence>
<organism evidence="2 3">
    <name type="scientific">Pontiella sulfatireligans</name>
    <dbReference type="NCBI Taxonomy" id="2750658"/>
    <lineage>
        <taxon>Bacteria</taxon>
        <taxon>Pseudomonadati</taxon>
        <taxon>Kiritimatiellota</taxon>
        <taxon>Kiritimatiellia</taxon>
        <taxon>Kiritimatiellales</taxon>
        <taxon>Pontiellaceae</taxon>
        <taxon>Pontiella</taxon>
    </lineage>
</organism>
<sequence>MKIDGSAYSISELREMLQRKDLLVNREYQRGSRLWPTGARSYFIDTILTEFPFPKLYFYEYLDREVRKTKREIVDGQQRITAIMDFVDGKYALTNVSQRYHGSRFSDLDEEVQDKFFSCPVPVDVIRNAEKSDILEMFRRMNAYTLPLNDAEKRHSSYQGAFKWFINESASEFTPIFIEYGIFTKRQIVRMADAELLAEMVLSLEQGIVSSSNVGLSNLYKKYDVEFILESEYQFRLGEFFSYVTNNLGVLRKSFLMKPYVMHSLFCASMHNKYCA</sequence>
<gene>
    <name evidence="2" type="ORF">SCARR_00114</name>
</gene>
<protein>
    <recommendedName>
        <fullName evidence="1">GmrSD restriction endonucleases N-terminal domain-containing protein</fullName>
    </recommendedName>
</protein>
<dbReference type="Pfam" id="PF03235">
    <property type="entry name" value="GmrSD_N"/>
    <property type="match status" value="1"/>
</dbReference>
<evidence type="ECO:0000313" key="2">
    <source>
        <dbReference type="EMBL" id="VGO18063.1"/>
    </source>
</evidence>
<reference evidence="2 3" key="1">
    <citation type="submission" date="2019-04" db="EMBL/GenBank/DDBJ databases">
        <authorList>
            <person name="Van Vliet M D."/>
        </authorList>
    </citation>
    <scope>NUCLEOTIDE SEQUENCE [LARGE SCALE GENOMIC DNA]</scope>
    <source>
        <strain evidence="2 3">F21</strain>
    </source>
</reference>
<dbReference type="EMBL" id="CAAHFH010000001">
    <property type="protein sequence ID" value="VGO18063.1"/>
    <property type="molecule type" value="Genomic_DNA"/>
</dbReference>
<dbReference type="InterPro" id="IPR004919">
    <property type="entry name" value="GmrSD_N"/>
</dbReference>
<accession>A0A6C2UDY6</accession>
<proteinExistence type="predicted"/>
<dbReference type="RefSeq" id="WP_136059593.1">
    <property type="nucleotide sequence ID" value="NZ_CAAHFH010000001.1"/>
</dbReference>
<dbReference type="PANTHER" id="PTHR39639:SF1">
    <property type="entry name" value="DUF262 DOMAIN-CONTAINING PROTEIN"/>
    <property type="match status" value="1"/>
</dbReference>
<evidence type="ECO:0000313" key="3">
    <source>
        <dbReference type="Proteomes" id="UP000346198"/>
    </source>
</evidence>
<dbReference type="Proteomes" id="UP000346198">
    <property type="component" value="Unassembled WGS sequence"/>
</dbReference>
<keyword evidence="3" id="KW-1185">Reference proteome</keyword>
<dbReference type="AlphaFoldDB" id="A0A6C2UDY6"/>
<dbReference type="PANTHER" id="PTHR39639">
    <property type="entry name" value="CHROMOSOME 16, WHOLE GENOME SHOTGUN SEQUENCE"/>
    <property type="match status" value="1"/>
</dbReference>